<evidence type="ECO:0008006" key="4">
    <source>
        <dbReference type="Google" id="ProtNLM"/>
    </source>
</evidence>
<organism evidence="2 3">
    <name type="scientific">Lipingzhangella halophila</name>
    <dbReference type="NCBI Taxonomy" id="1783352"/>
    <lineage>
        <taxon>Bacteria</taxon>
        <taxon>Bacillati</taxon>
        <taxon>Actinomycetota</taxon>
        <taxon>Actinomycetes</taxon>
        <taxon>Streptosporangiales</taxon>
        <taxon>Nocardiopsidaceae</taxon>
        <taxon>Lipingzhangella</taxon>
    </lineage>
</organism>
<evidence type="ECO:0000256" key="1">
    <source>
        <dbReference type="SAM" id="MobiDB-lite"/>
    </source>
</evidence>
<dbReference type="PANTHER" id="PTHR35526">
    <property type="entry name" value="ANTI-SIGMA-F FACTOR RSBW-RELATED"/>
    <property type="match status" value="1"/>
</dbReference>
<sequence length="120" mass="12555">MDESLTIPAIAAMVPAARCGVAALLAGFDRVHDAELITSELVTSAVRASTGEITVHVVDAEAVRIDVTDQRGRHPRGTGDAEVDEDAPDGLGLVSALADAMGSTRRRSGECTTWAELWPS</sequence>
<dbReference type="CDD" id="cd16936">
    <property type="entry name" value="HATPase_RsbW-like"/>
    <property type="match status" value="1"/>
</dbReference>
<dbReference type="RefSeq" id="WP_184581011.1">
    <property type="nucleotide sequence ID" value="NZ_JACHJT010000001.1"/>
</dbReference>
<comment type="caution">
    <text evidence="2">The sequence shown here is derived from an EMBL/GenBank/DDBJ whole genome shotgun (WGS) entry which is preliminary data.</text>
</comment>
<dbReference type="EMBL" id="JACHJT010000001">
    <property type="protein sequence ID" value="MBB4933396.1"/>
    <property type="molecule type" value="Genomic_DNA"/>
</dbReference>
<proteinExistence type="predicted"/>
<dbReference type="Proteomes" id="UP000523007">
    <property type="component" value="Unassembled WGS sequence"/>
</dbReference>
<keyword evidence="3" id="KW-1185">Reference proteome</keyword>
<dbReference type="AlphaFoldDB" id="A0A7W7RK35"/>
<protein>
    <recommendedName>
        <fullName evidence="4">ATP-binding protein</fullName>
    </recommendedName>
</protein>
<accession>A0A7W7RK35</accession>
<gene>
    <name evidence="2" type="ORF">F4561_004216</name>
</gene>
<evidence type="ECO:0000313" key="2">
    <source>
        <dbReference type="EMBL" id="MBB4933396.1"/>
    </source>
</evidence>
<dbReference type="PANTHER" id="PTHR35526:SF3">
    <property type="entry name" value="ANTI-SIGMA-F FACTOR RSBW"/>
    <property type="match status" value="1"/>
</dbReference>
<dbReference type="InterPro" id="IPR036890">
    <property type="entry name" value="HATPase_C_sf"/>
</dbReference>
<name>A0A7W7RK35_9ACTN</name>
<dbReference type="Gene3D" id="3.30.565.10">
    <property type="entry name" value="Histidine kinase-like ATPase, C-terminal domain"/>
    <property type="match status" value="1"/>
</dbReference>
<reference evidence="2 3" key="1">
    <citation type="submission" date="2020-08" db="EMBL/GenBank/DDBJ databases">
        <title>Sequencing the genomes of 1000 actinobacteria strains.</title>
        <authorList>
            <person name="Klenk H.-P."/>
        </authorList>
    </citation>
    <scope>NUCLEOTIDE SEQUENCE [LARGE SCALE GENOMIC DNA]</scope>
    <source>
        <strain evidence="2 3">DSM 102030</strain>
    </source>
</reference>
<feature type="region of interest" description="Disordered" evidence="1">
    <location>
        <begin position="68"/>
        <end position="88"/>
    </location>
</feature>
<dbReference type="InterPro" id="IPR050267">
    <property type="entry name" value="Anti-sigma-factor_SerPK"/>
</dbReference>
<evidence type="ECO:0000313" key="3">
    <source>
        <dbReference type="Proteomes" id="UP000523007"/>
    </source>
</evidence>